<keyword evidence="3" id="KW-0677">Repeat</keyword>
<evidence type="ECO:0000313" key="7">
    <source>
        <dbReference type="Proteomes" id="UP000649617"/>
    </source>
</evidence>
<evidence type="ECO:0000256" key="4">
    <source>
        <dbReference type="ARBA" id="ARBA00022803"/>
    </source>
</evidence>
<keyword evidence="4" id="KW-0802">TPR repeat</keyword>
<evidence type="ECO:0000256" key="1">
    <source>
        <dbReference type="ARBA" id="ARBA00004922"/>
    </source>
</evidence>
<dbReference type="GO" id="GO:0006493">
    <property type="term" value="P:protein O-linked glycosylation"/>
    <property type="evidence" value="ECO:0007669"/>
    <property type="project" value="TreeGrafter"/>
</dbReference>
<dbReference type="SUPFAM" id="SSF48452">
    <property type="entry name" value="TPR-like"/>
    <property type="match status" value="1"/>
</dbReference>
<protein>
    <submittedName>
        <fullName evidence="6">SEC protein</fullName>
    </submittedName>
</protein>
<comment type="pathway">
    <text evidence="1">Protein modification; protein glycosylation.</text>
</comment>
<evidence type="ECO:0000256" key="2">
    <source>
        <dbReference type="ARBA" id="ARBA00022679"/>
    </source>
</evidence>
<dbReference type="AlphaFoldDB" id="A0A812J9A8"/>
<dbReference type="Pfam" id="PF13844">
    <property type="entry name" value="Glyco_transf_41"/>
    <property type="match status" value="1"/>
</dbReference>
<dbReference type="SUPFAM" id="SSF53756">
    <property type="entry name" value="UDP-Glycosyltransferase/glycogen phosphorylase"/>
    <property type="match status" value="1"/>
</dbReference>
<proteinExistence type="predicted"/>
<dbReference type="Gene3D" id="3.40.50.2000">
    <property type="entry name" value="Glycogen Phosphorylase B"/>
    <property type="match status" value="1"/>
</dbReference>
<evidence type="ECO:0000259" key="5">
    <source>
        <dbReference type="Pfam" id="PF13844"/>
    </source>
</evidence>
<dbReference type="GO" id="GO:0016757">
    <property type="term" value="F:glycosyltransferase activity"/>
    <property type="evidence" value="ECO:0007669"/>
    <property type="project" value="TreeGrafter"/>
</dbReference>
<dbReference type="OrthoDB" id="9991317at2759"/>
<accession>A0A812J9A8</accession>
<dbReference type="InterPro" id="IPR029489">
    <property type="entry name" value="OGT/SEC/SPY_C"/>
</dbReference>
<name>A0A812J9A8_SYMPI</name>
<dbReference type="Gene3D" id="1.25.40.10">
    <property type="entry name" value="Tetratricopeptide repeat domain"/>
    <property type="match status" value="1"/>
</dbReference>
<evidence type="ECO:0000256" key="3">
    <source>
        <dbReference type="ARBA" id="ARBA00022737"/>
    </source>
</evidence>
<dbReference type="PANTHER" id="PTHR44998">
    <property type="match status" value="1"/>
</dbReference>
<organism evidence="6 7">
    <name type="scientific">Symbiodinium pilosum</name>
    <name type="common">Dinoflagellate</name>
    <dbReference type="NCBI Taxonomy" id="2952"/>
    <lineage>
        <taxon>Eukaryota</taxon>
        <taxon>Sar</taxon>
        <taxon>Alveolata</taxon>
        <taxon>Dinophyceae</taxon>
        <taxon>Suessiales</taxon>
        <taxon>Symbiodiniaceae</taxon>
        <taxon>Symbiodinium</taxon>
    </lineage>
</organism>
<sequence>MIDVDVGVEWTESALMEAIGHETRWHVLCAHTWYRDSQLYDAFALRGNGLQALSPAVFEELSGRSFFPHAICGLQRSWGAHCACMSDRLVEDRVCACAATSAAPSLIPVNSCFGGLALYHQDLLHTFKGCQYDEGVDDCEHVALHSCMRSQKAVVALYPRLTARASAANSTCCIETCAQAESFPMAFLPFQPQFWSGASGLRVAGMLAAGMSSEEAGDLQAALEKYQQAARLPKGATVPEQRWAARAGLLGAFLLLQHKQADKAMQMLRSTGLLASADPWAAMIVGHVHELLDELGGAAAWFEKALTLWAEAPTVLRQEERQGAWIKSQLAWLPATHASAQEAADAMQNFTAGLSQLVTHEGVAVTAIPAAFDTRAVEMTRLTYLGPVLVPHLPEMVSMYCRMHMRTLQNLGFEPESLQSSSVSAPNASWKVRVGFISGLFSDSAVGNLARGLIWPLPNSVWVALVSLGSLKRNSSKGHSAMVVDALFERADHVEETSYWGAASPGTANELSRTRTAILRLELNVIVYLEIGLDVRSFTLAHSRLAPLQMVTYGHASTTGIPTIDLFIGFKAFEPSVWHRAQSQYSEQLVLLPGLPFFLPSTMPDSSHTPPWPRWAALLEGSGPGTCQKPSSGHVYLVAQTLYKLVPEFDEALVAILQRDSQAILALRSGHPQPQIHRRIASRIAVQLKPAQLARLCFVPMQNASTYFWMLKHANVVLDTFPHGGHTTTLDAFSAGVPVVSLRSGHLAGGFAAGFLEAVRGDTNVADTVRDCCLATTISGYVQKAILLASHSDFHAQVAMWIKERSDRVFQRRDGAEALAEFFLKLPCRRGPPHPDTGMIGASLGFNGTAPAASKISKASSCTVRYLREPTQFTWGIFPLAESFATALAGHGGLSVAFCCAPVSLIQLVSWAPQLASRVRSGEQGWLGLAHHTEAWQSPVLSGSQPAPALPLQCDKDSTLPLSAIYLLPELEELDSQRLGLNACNVTLTSLSISQDTGDNLELLLVDTEAAMAAALPGPVLGALLHPLNA</sequence>
<dbReference type="PANTHER" id="PTHR44998:SF1">
    <property type="entry name" value="UDP-N-ACETYLGLUCOSAMINE--PEPTIDE N-ACETYLGLUCOSAMINYLTRANSFERASE 110 KDA SUBUNIT"/>
    <property type="match status" value="1"/>
</dbReference>
<gene>
    <name evidence="6" type="primary">SEC</name>
    <name evidence="6" type="ORF">SPIL2461_LOCUS1789</name>
</gene>
<dbReference type="Gene3D" id="3.40.50.11380">
    <property type="match status" value="1"/>
</dbReference>
<dbReference type="InterPro" id="IPR011990">
    <property type="entry name" value="TPR-like_helical_dom_sf"/>
</dbReference>
<evidence type="ECO:0000313" key="6">
    <source>
        <dbReference type="EMBL" id="CAE7200360.1"/>
    </source>
</evidence>
<feature type="domain" description="O-GlcNAc transferase C-terminal" evidence="5">
    <location>
        <begin position="630"/>
        <end position="768"/>
    </location>
</feature>
<comment type="caution">
    <text evidence="6">The sequence shown here is derived from an EMBL/GenBank/DDBJ whole genome shotgun (WGS) entry which is preliminary data.</text>
</comment>
<dbReference type="Proteomes" id="UP000649617">
    <property type="component" value="Unassembled WGS sequence"/>
</dbReference>
<keyword evidence="7" id="KW-1185">Reference proteome</keyword>
<dbReference type="EMBL" id="CAJNIZ010001825">
    <property type="protein sequence ID" value="CAE7200360.1"/>
    <property type="molecule type" value="Genomic_DNA"/>
</dbReference>
<feature type="non-terminal residue" evidence="6">
    <location>
        <position position="1"/>
    </location>
</feature>
<keyword evidence="2" id="KW-0808">Transferase</keyword>
<reference evidence="6" key="1">
    <citation type="submission" date="2021-02" db="EMBL/GenBank/DDBJ databases">
        <authorList>
            <person name="Dougan E. K."/>
            <person name="Rhodes N."/>
            <person name="Thang M."/>
            <person name="Chan C."/>
        </authorList>
    </citation>
    <scope>NUCLEOTIDE SEQUENCE</scope>
</reference>